<dbReference type="AlphaFoldDB" id="A0A803T8V4"/>
<evidence type="ECO:0000256" key="2">
    <source>
        <dbReference type="ARBA" id="ARBA00022744"/>
    </source>
</evidence>
<dbReference type="Proteomes" id="UP000001646">
    <property type="component" value="Unplaced"/>
</dbReference>
<accession>A0A803T8V4</accession>
<reference evidence="3" key="3">
    <citation type="submission" date="2025-09" db="UniProtKB">
        <authorList>
            <consortium name="Ensembl"/>
        </authorList>
    </citation>
    <scope>IDENTIFICATION</scope>
</reference>
<gene>
    <name evidence="3" type="primary">LOC100558171</name>
</gene>
<dbReference type="PANTHER" id="PTHR31203">
    <property type="entry name" value="BETA-KERATIN-RELATED PROTEIN-RELATED"/>
    <property type="match status" value="1"/>
</dbReference>
<organism evidence="3 4">
    <name type="scientific">Anolis carolinensis</name>
    <name type="common">Green anole</name>
    <name type="synonym">American chameleon</name>
    <dbReference type="NCBI Taxonomy" id="28377"/>
    <lineage>
        <taxon>Eukaryota</taxon>
        <taxon>Metazoa</taxon>
        <taxon>Chordata</taxon>
        <taxon>Craniata</taxon>
        <taxon>Vertebrata</taxon>
        <taxon>Euteleostomi</taxon>
        <taxon>Lepidosauria</taxon>
        <taxon>Squamata</taxon>
        <taxon>Bifurcata</taxon>
        <taxon>Unidentata</taxon>
        <taxon>Episquamata</taxon>
        <taxon>Toxicofera</taxon>
        <taxon>Iguania</taxon>
        <taxon>Dactyloidae</taxon>
        <taxon>Anolis</taxon>
    </lineage>
</organism>
<reference evidence="3" key="1">
    <citation type="submission" date="2009-12" db="EMBL/GenBank/DDBJ databases">
        <title>The Genome Sequence of Anolis carolinensis (Green Anole Lizard).</title>
        <authorList>
            <consortium name="The Genome Sequencing Platform"/>
            <person name="Di Palma F."/>
            <person name="Alfoldi J."/>
            <person name="Heiman D."/>
            <person name="Young S."/>
            <person name="Grabherr M."/>
            <person name="Johnson J."/>
            <person name="Lander E.S."/>
            <person name="Lindblad-Toh K."/>
        </authorList>
    </citation>
    <scope>NUCLEOTIDE SEQUENCE [LARGE SCALE GENOMIC DNA]</scope>
    <source>
        <strain evidence="3">JBL SC #1</strain>
    </source>
</reference>
<dbReference type="GeneTree" id="ENSGT01030000234722"/>
<evidence type="ECO:0000256" key="1">
    <source>
        <dbReference type="ARBA" id="ARBA00008702"/>
    </source>
</evidence>
<evidence type="ECO:0000313" key="3">
    <source>
        <dbReference type="Ensembl" id="ENSACAP00000031644.1"/>
    </source>
</evidence>
<dbReference type="GO" id="GO:0005882">
    <property type="term" value="C:intermediate filament"/>
    <property type="evidence" value="ECO:0007669"/>
    <property type="project" value="UniProtKB-KW"/>
</dbReference>
<evidence type="ECO:0008006" key="5">
    <source>
        <dbReference type="Google" id="ProtNLM"/>
    </source>
</evidence>
<keyword evidence="2" id="KW-0416">Keratin</keyword>
<proteinExistence type="inferred from homology"/>
<dbReference type="InParanoid" id="A0A803T8V4"/>
<dbReference type="GeneID" id="100558171"/>
<sequence>MSRREYKSPLLSTLLHQLHRLPSLAFSSLRGTDSPPSLNTMANCGPASAVPSCEATPTVAFGSGGARGLGRGLVSGYGSNFGYGSGLVSGYGLGGNIESAANLGVLSGVNPSCINQLYPSEAVINPPEIVITLPGPILSATPEPLLVGGNTPCAVSGVGLSGLGDGSFGGLYGGLRRLGNGHFGGVYGGINSGQNFGLLGVRSGVVGRRGSICSPCI</sequence>
<dbReference type="Pfam" id="PF02422">
    <property type="entry name" value="Keratin"/>
    <property type="match status" value="1"/>
</dbReference>
<comment type="similarity">
    <text evidence="1">Belongs to the avian keratin family.</text>
</comment>
<keyword evidence="4" id="KW-1185">Reference proteome</keyword>
<evidence type="ECO:0000313" key="4">
    <source>
        <dbReference type="Proteomes" id="UP000001646"/>
    </source>
</evidence>
<dbReference type="InterPro" id="IPR003461">
    <property type="entry name" value="Keratin"/>
</dbReference>
<protein>
    <recommendedName>
        <fullName evidence="5">Keratin</fullName>
    </recommendedName>
</protein>
<dbReference type="Ensembl" id="ENSACAT00000036835.1">
    <property type="protein sequence ID" value="ENSACAP00000031644.1"/>
    <property type="gene ID" value="ENSACAG00000045014.1"/>
</dbReference>
<dbReference type="GO" id="GO:0005200">
    <property type="term" value="F:structural constituent of cytoskeleton"/>
    <property type="evidence" value="ECO:0007669"/>
    <property type="project" value="InterPro"/>
</dbReference>
<reference evidence="3" key="2">
    <citation type="submission" date="2025-08" db="UniProtKB">
        <authorList>
            <consortium name="Ensembl"/>
        </authorList>
    </citation>
    <scope>IDENTIFICATION</scope>
</reference>
<dbReference type="KEGG" id="acs:100558171"/>
<dbReference type="PANTHER" id="PTHR31203:SF1">
    <property type="entry name" value="BETA-KERATIN-RELATED PROTEIN-RELATED"/>
    <property type="match status" value="1"/>
</dbReference>
<name>A0A803T8V4_ANOCA</name>
<dbReference type="RefSeq" id="XP_008117332.2">
    <property type="nucleotide sequence ID" value="XM_008119125.3"/>
</dbReference>
<dbReference type="OrthoDB" id="9049947at2759"/>